<dbReference type="EMBL" id="LBDA02000006">
    <property type="protein sequence ID" value="OIK29107.1"/>
    <property type="molecule type" value="Genomic_DNA"/>
</dbReference>
<organism evidence="1 2">
    <name type="scientific">Streptomyces malaysiense</name>
    <dbReference type="NCBI Taxonomy" id="1428626"/>
    <lineage>
        <taxon>Bacteria</taxon>
        <taxon>Bacillati</taxon>
        <taxon>Actinomycetota</taxon>
        <taxon>Actinomycetes</taxon>
        <taxon>Kitasatosporales</taxon>
        <taxon>Streptomycetaceae</taxon>
        <taxon>Streptomyces</taxon>
    </lineage>
</organism>
<comment type="caution">
    <text evidence="1">The sequence shown here is derived from an EMBL/GenBank/DDBJ whole genome shotgun (WGS) entry which is preliminary data.</text>
</comment>
<dbReference type="AlphaFoldDB" id="A0A1J4Q798"/>
<reference evidence="1" key="1">
    <citation type="submission" date="2016-10" db="EMBL/GenBank/DDBJ databases">
        <title>Genome sequence of Streptomyces malaysiense MUSC 136.</title>
        <authorList>
            <person name="Lee L.-H."/>
            <person name="Ser H.-L."/>
        </authorList>
    </citation>
    <scope>NUCLEOTIDE SEQUENCE [LARGE SCALE GENOMIC DNA]</scope>
    <source>
        <strain evidence="1">MUSC 136</strain>
    </source>
</reference>
<accession>A0A1J4Q798</accession>
<dbReference type="Proteomes" id="UP000034838">
    <property type="component" value="Unassembled WGS sequence"/>
</dbReference>
<dbReference type="RefSeq" id="WP_053055501.1">
    <property type="nucleotide sequence ID" value="NZ_LBDA02000006.1"/>
</dbReference>
<sequence length="63" mass="6730">MRFRDLREVPAFARHTVDGTYATDPLRGSGRLRRTLGAGADPLPLCDPPAPPAWAGGDLPLCS</sequence>
<evidence type="ECO:0000313" key="1">
    <source>
        <dbReference type="EMBL" id="OIK29107.1"/>
    </source>
</evidence>
<gene>
    <name evidence="1" type="ORF">VT52_003315</name>
</gene>
<protein>
    <submittedName>
        <fullName evidence="1">Uncharacterized protein</fullName>
    </submittedName>
</protein>
<proteinExistence type="predicted"/>
<name>A0A1J4Q798_9ACTN</name>
<evidence type="ECO:0000313" key="2">
    <source>
        <dbReference type="Proteomes" id="UP000034838"/>
    </source>
</evidence>
<keyword evidence="2" id="KW-1185">Reference proteome</keyword>